<feature type="compositionally biased region" description="Low complexity" evidence="1">
    <location>
        <begin position="49"/>
        <end position="60"/>
    </location>
</feature>
<dbReference type="EMBL" id="DS477368">
    <property type="protein sequence ID" value="EDO25977.1"/>
    <property type="molecule type" value="Genomic_DNA"/>
</dbReference>
<evidence type="ECO:0000313" key="4">
    <source>
        <dbReference type="Proteomes" id="UP000001593"/>
    </source>
</evidence>
<gene>
    <name evidence="3" type="ORF">NEMVEDRAFT_v1g225529</name>
</gene>
<dbReference type="InParanoid" id="A7TD76"/>
<dbReference type="PANTHER" id="PTHR44825:SF1">
    <property type="entry name" value="DNAJ HOMOLOG SUBFAMILY C MEMBER 4"/>
    <property type="match status" value="1"/>
</dbReference>
<protein>
    <recommendedName>
        <fullName evidence="2">J domain-containing protein</fullName>
    </recommendedName>
</protein>
<evidence type="ECO:0000259" key="2">
    <source>
        <dbReference type="PROSITE" id="PS50076"/>
    </source>
</evidence>
<sequence length="128" mass="14435">FHPDVNPDDPDSHKAFIKVSEAYTTLSSSARRQQYDARLNSSFASTYRPATASTYSSSSPFGHSFNHKKYKEQVEKASRQANQAYSDAKERAKTNTLQKQLELLTAHHDFHVKAGRTAKRVDSTNIND</sequence>
<dbReference type="InterPro" id="IPR052763">
    <property type="entry name" value="DnaJ_C4"/>
</dbReference>
<name>A7TD76_NEMVE</name>
<dbReference type="PROSITE" id="PS50076">
    <property type="entry name" value="DNAJ_2"/>
    <property type="match status" value="1"/>
</dbReference>
<dbReference type="CDD" id="cd06257">
    <property type="entry name" value="DnaJ"/>
    <property type="match status" value="1"/>
</dbReference>
<evidence type="ECO:0000256" key="1">
    <source>
        <dbReference type="SAM" id="MobiDB-lite"/>
    </source>
</evidence>
<accession>A7TD76</accession>
<dbReference type="SUPFAM" id="SSF46565">
    <property type="entry name" value="Chaperone J-domain"/>
    <property type="match status" value="1"/>
</dbReference>
<dbReference type="Gene3D" id="1.10.287.110">
    <property type="entry name" value="DnaJ domain"/>
    <property type="match status" value="1"/>
</dbReference>
<feature type="region of interest" description="Disordered" evidence="1">
    <location>
        <begin position="49"/>
        <end position="91"/>
    </location>
</feature>
<feature type="domain" description="J" evidence="2">
    <location>
        <begin position="1"/>
        <end position="39"/>
    </location>
</feature>
<evidence type="ECO:0000313" key="3">
    <source>
        <dbReference type="EMBL" id="EDO25977.1"/>
    </source>
</evidence>
<keyword evidence="4" id="KW-1185">Reference proteome</keyword>
<dbReference type="InterPro" id="IPR001623">
    <property type="entry name" value="DnaJ_domain"/>
</dbReference>
<dbReference type="Proteomes" id="UP000001593">
    <property type="component" value="Unassembled WGS sequence"/>
</dbReference>
<reference evidence="3 4" key="1">
    <citation type="journal article" date="2007" name="Science">
        <title>Sea anemone genome reveals ancestral eumetazoan gene repertoire and genomic organization.</title>
        <authorList>
            <person name="Putnam N.H."/>
            <person name="Srivastava M."/>
            <person name="Hellsten U."/>
            <person name="Dirks B."/>
            <person name="Chapman J."/>
            <person name="Salamov A."/>
            <person name="Terry A."/>
            <person name="Shapiro H."/>
            <person name="Lindquist E."/>
            <person name="Kapitonov V.V."/>
            <person name="Jurka J."/>
            <person name="Genikhovich G."/>
            <person name="Grigoriev I.V."/>
            <person name="Lucas S.M."/>
            <person name="Steele R.E."/>
            <person name="Finnerty J.R."/>
            <person name="Technau U."/>
            <person name="Martindale M.Q."/>
            <person name="Rokhsar D.S."/>
        </authorList>
    </citation>
    <scope>NUCLEOTIDE SEQUENCE [LARGE SCALE GENOMIC DNA]</scope>
    <source>
        <strain evidence="4">CH2 X CH6</strain>
    </source>
</reference>
<dbReference type="PANTHER" id="PTHR44825">
    <property type="match status" value="1"/>
</dbReference>
<organism evidence="3 4">
    <name type="scientific">Nematostella vectensis</name>
    <name type="common">Starlet sea anemone</name>
    <dbReference type="NCBI Taxonomy" id="45351"/>
    <lineage>
        <taxon>Eukaryota</taxon>
        <taxon>Metazoa</taxon>
        <taxon>Cnidaria</taxon>
        <taxon>Anthozoa</taxon>
        <taxon>Hexacorallia</taxon>
        <taxon>Actiniaria</taxon>
        <taxon>Edwardsiidae</taxon>
        <taxon>Nematostella</taxon>
    </lineage>
</organism>
<feature type="non-terminal residue" evidence="3">
    <location>
        <position position="128"/>
    </location>
</feature>
<dbReference type="HOGENOM" id="CLU_1965092_0_0_1"/>
<dbReference type="Pfam" id="PF00226">
    <property type="entry name" value="DnaJ"/>
    <property type="match status" value="1"/>
</dbReference>
<dbReference type="AlphaFoldDB" id="A7TD76"/>
<proteinExistence type="predicted"/>
<dbReference type="InterPro" id="IPR036869">
    <property type="entry name" value="J_dom_sf"/>
</dbReference>